<gene>
    <name evidence="2" type="ORF">G3N55_06195</name>
</gene>
<evidence type="ECO:0000313" key="3">
    <source>
        <dbReference type="Proteomes" id="UP000469346"/>
    </source>
</evidence>
<accession>A0A6N9TMC4</accession>
<protein>
    <submittedName>
        <fullName evidence="2">Uncharacterized protein</fullName>
    </submittedName>
</protein>
<sequence length="99" mass="10856">MRILKTDALLFVLFTAAWMVLDATNWRTAFFPEFAKGLGFTLGLVFAVFLVANRGLVRGNDRVKRLLGAAAAAAVLTAAWYAAATMAAYHFRMTFVGHL</sequence>
<comment type="caution">
    <text evidence="2">The sequence shown here is derived from an EMBL/GenBank/DDBJ whole genome shotgun (WGS) entry which is preliminary data.</text>
</comment>
<proteinExistence type="predicted"/>
<feature type="transmembrane region" description="Helical" evidence="1">
    <location>
        <begin position="38"/>
        <end position="57"/>
    </location>
</feature>
<evidence type="ECO:0000313" key="2">
    <source>
        <dbReference type="EMBL" id="NDY42432.1"/>
    </source>
</evidence>
<reference evidence="2 3" key="1">
    <citation type="submission" date="2020-02" db="EMBL/GenBank/DDBJ databases">
        <title>Comparative genomics of sulfur disproportionating microorganisms.</title>
        <authorList>
            <person name="Ward L.M."/>
            <person name="Bertran E."/>
            <person name="Johnston D.T."/>
        </authorList>
    </citation>
    <scope>NUCLEOTIDE SEQUENCE [LARGE SCALE GENOMIC DNA]</scope>
    <source>
        <strain evidence="2 3">DSM 100025</strain>
    </source>
</reference>
<evidence type="ECO:0000256" key="1">
    <source>
        <dbReference type="SAM" id="Phobius"/>
    </source>
</evidence>
<name>A0A6N9TMC4_DISTH</name>
<keyword evidence="1" id="KW-0812">Transmembrane</keyword>
<dbReference type="EMBL" id="JAAGRR010000056">
    <property type="protein sequence ID" value="NDY42432.1"/>
    <property type="molecule type" value="Genomic_DNA"/>
</dbReference>
<dbReference type="RefSeq" id="WP_163298572.1">
    <property type="nucleotide sequence ID" value="NZ_JAAGRR010000056.1"/>
</dbReference>
<organism evidence="2 3">
    <name type="scientific">Dissulfurirhabdus thermomarina</name>
    <dbReference type="NCBI Taxonomy" id="1765737"/>
    <lineage>
        <taxon>Bacteria</taxon>
        <taxon>Deltaproteobacteria</taxon>
        <taxon>Dissulfurirhabdaceae</taxon>
        <taxon>Dissulfurirhabdus</taxon>
    </lineage>
</organism>
<dbReference type="AlphaFoldDB" id="A0A6N9TMC4"/>
<keyword evidence="3" id="KW-1185">Reference proteome</keyword>
<keyword evidence="1" id="KW-1133">Transmembrane helix</keyword>
<dbReference type="Proteomes" id="UP000469346">
    <property type="component" value="Unassembled WGS sequence"/>
</dbReference>
<feature type="transmembrane region" description="Helical" evidence="1">
    <location>
        <begin position="69"/>
        <end position="91"/>
    </location>
</feature>
<keyword evidence="1" id="KW-0472">Membrane</keyword>